<accession>A0ABV5N515</accession>
<protein>
    <submittedName>
        <fullName evidence="1">Uncharacterized protein</fullName>
    </submittedName>
</protein>
<organism evidence="1 2">
    <name type="scientific">Streptomyces cinereospinus</name>
    <dbReference type="NCBI Taxonomy" id="285561"/>
    <lineage>
        <taxon>Bacteria</taxon>
        <taxon>Bacillati</taxon>
        <taxon>Actinomycetota</taxon>
        <taxon>Actinomycetes</taxon>
        <taxon>Kitasatosporales</taxon>
        <taxon>Streptomycetaceae</taxon>
        <taxon>Streptomyces</taxon>
    </lineage>
</organism>
<dbReference type="EMBL" id="JBHMCY010000044">
    <property type="protein sequence ID" value="MFB9465364.1"/>
    <property type="molecule type" value="Genomic_DNA"/>
</dbReference>
<reference evidence="1 2" key="1">
    <citation type="submission" date="2024-09" db="EMBL/GenBank/DDBJ databases">
        <authorList>
            <person name="Sun Q."/>
            <person name="Mori K."/>
        </authorList>
    </citation>
    <scope>NUCLEOTIDE SEQUENCE [LARGE SCALE GENOMIC DNA]</scope>
    <source>
        <strain evidence="1 2">JCM 6917</strain>
    </source>
</reference>
<proteinExistence type="predicted"/>
<dbReference type="Proteomes" id="UP001589709">
    <property type="component" value="Unassembled WGS sequence"/>
</dbReference>
<keyword evidence="2" id="KW-1185">Reference proteome</keyword>
<sequence length="97" mass="10191">MLADDCAPSHAASLAESLRYGLSYADELSAMLAEGKPDAERAAVLVQSIRNMLCAAEDELDALDDVQQEIDAVAAIHGLTDAELFSAITDAPTSENP</sequence>
<name>A0ABV5N515_9ACTN</name>
<comment type="caution">
    <text evidence="1">The sequence shown here is derived from an EMBL/GenBank/DDBJ whole genome shotgun (WGS) entry which is preliminary data.</text>
</comment>
<evidence type="ECO:0000313" key="2">
    <source>
        <dbReference type="Proteomes" id="UP001589709"/>
    </source>
</evidence>
<dbReference type="RefSeq" id="WP_381348194.1">
    <property type="nucleotide sequence ID" value="NZ_JBHMCY010000044.1"/>
</dbReference>
<evidence type="ECO:0000313" key="1">
    <source>
        <dbReference type="EMBL" id="MFB9465364.1"/>
    </source>
</evidence>
<gene>
    <name evidence="1" type="ORF">ACFF45_22270</name>
</gene>